<accession>A0A414SJ76</accession>
<proteinExistence type="inferred from homology"/>
<dbReference type="SUPFAM" id="SSF51126">
    <property type="entry name" value="Pectin lyase-like"/>
    <property type="match status" value="1"/>
</dbReference>
<dbReference type="AlphaFoldDB" id="A0A414SJ76"/>
<dbReference type="InterPro" id="IPR011050">
    <property type="entry name" value="Pectin_lyase_fold/virulence"/>
</dbReference>
<dbReference type="Proteomes" id="UP001297422">
    <property type="component" value="Unassembled WGS sequence"/>
</dbReference>
<feature type="domain" description="Rhamnogalacturonase A/B/Epimerase-like pectate lyase" evidence="5">
    <location>
        <begin position="81"/>
        <end position="125"/>
    </location>
</feature>
<organism evidence="7 8">
    <name type="scientific">Mediterraneibacter gnavus</name>
    <name type="common">Ruminococcus gnavus</name>
    <dbReference type="NCBI Taxonomy" id="33038"/>
    <lineage>
        <taxon>Bacteria</taxon>
        <taxon>Bacillati</taxon>
        <taxon>Bacillota</taxon>
        <taxon>Clostridia</taxon>
        <taxon>Lachnospirales</taxon>
        <taxon>Lachnospiraceae</taxon>
        <taxon>Mediterraneibacter</taxon>
    </lineage>
</organism>
<comment type="caution">
    <text evidence="7">The sequence shown here is derived from an EMBL/GenBank/DDBJ whole genome shotgun (WGS) entry which is preliminary data.</text>
</comment>
<dbReference type="Pfam" id="PF00295">
    <property type="entry name" value="Glyco_hydro_28"/>
    <property type="match status" value="1"/>
</dbReference>
<comment type="similarity">
    <text evidence="1 4">Belongs to the glycosyl hydrolase 28 family.</text>
</comment>
<evidence type="ECO:0000256" key="3">
    <source>
        <dbReference type="ARBA" id="ARBA00023295"/>
    </source>
</evidence>
<evidence type="ECO:0000256" key="4">
    <source>
        <dbReference type="RuleBase" id="RU361169"/>
    </source>
</evidence>
<dbReference type="InterPro" id="IPR012334">
    <property type="entry name" value="Pectin_lyas_fold"/>
</dbReference>
<dbReference type="InterPro" id="IPR024535">
    <property type="entry name" value="RHGA/B-epi-like_pectate_lyase"/>
</dbReference>
<evidence type="ECO:0000259" key="5">
    <source>
        <dbReference type="Pfam" id="PF12708"/>
    </source>
</evidence>
<dbReference type="PANTHER" id="PTHR31339:SF9">
    <property type="entry name" value="PLASMIN AND FIBRONECTIN-BINDING PROTEIN A"/>
    <property type="match status" value="1"/>
</dbReference>
<dbReference type="GO" id="GO:0005975">
    <property type="term" value="P:carbohydrate metabolic process"/>
    <property type="evidence" value="ECO:0007669"/>
    <property type="project" value="InterPro"/>
</dbReference>
<keyword evidence="3 4" id="KW-0326">Glycosidase</keyword>
<gene>
    <name evidence="7" type="ORF">DW270_07600</name>
    <name evidence="6" type="ORF">LIQ10_14420</name>
</gene>
<reference evidence="7 8" key="1">
    <citation type="submission" date="2018-08" db="EMBL/GenBank/DDBJ databases">
        <title>A genome reference for cultivated species of the human gut microbiota.</title>
        <authorList>
            <person name="Zou Y."/>
            <person name="Xue W."/>
            <person name="Luo G."/>
        </authorList>
    </citation>
    <scope>NUCLEOTIDE SEQUENCE [LARGE SCALE GENOMIC DNA]</scope>
    <source>
        <strain evidence="7 8">AM22-7AC</strain>
    </source>
</reference>
<dbReference type="Gene3D" id="2.160.20.10">
    <property type="entry name" value="Single-stranded right-handed beta-helix, Pectin lyase-like"/>
    <property type="match status" value="1"/>
</dbReference>
<protein>
    <submittedName>
        <fullName evidence="7">Glycoside hydrolase family 28 protein</fullName>
    </submittedName>
</protein>
<dbReference type="InterPro" id="IPR051801">
    <property type="entry name" value="GH28_Enzymes"/>
</dbReference>
<keyword evidence="2 4" id="KW-0378">Hydrolase</keyword>
<dbReference type="PANTHER" id="PTHR31339">
    <property type="entry name" value="PECTIN LYASE-RELATED"/>
    <property type="match status" value="1"/>
</dbReference>
<dbReference type="EMBL" id="JAJBNC010000026">
    <property type="protein sequence ID" value="MCB5494910.1"/>
    <property type="molecule type" value="Genomic_DNA"/>
</dbReference>
<evidence type="ECO:0000256" key="2">
    <source>
        <dbReference type="ARBA" id="ARBA00022801"/>
    </source>
</evidence>
<reference evidence="6" key="2">
    <citation type="submission" date="2021-10" db="EMBL/GenBank/DDBJ databases">
        <title>Collection of gut derived symbiotic bacterial strains cultured from healthy donors.</title>
        <authorList>
            <person name="Lin H."/>
            <person name="Littmann E."/>
            <person name="Claire K."/>
            <person name="Pamer E."/>
        </authorList>
    </citation>
    <scope>NUCLEOTIDE SEQUENCE</scope>
    <source>
        <strain evidence="6">MSK.23.4</strain>
    </source>
</reference>
<dbReference type="GO" id="GO:0004650">
    <property type="term" value="F:polygalacturonase activity"/>
    <property type="evidence" value="ECO:0007669"/>
    <property type="project" value="InterPro"/>
</dbReference>
<sequence length="519" mass="58136">MELKVIWKHARAAALECCDGSIYETENAYRIYLNGEFYRETKQVVNVLYQLEPEKEYCVSVEQGEEKAEISFCTEAQDYTVNVRDFGARGDGVQDDTLYIQAAIMACPKDSRVLIPEGVYRITSLFLKDHLTLELAKGAVLSADTQREKFPILKGTCQNEEKGKEYILGTWEGDACDMFSGIITGIGVKDVTIYGEGIIDGNASWENWWFEAKKIRIAARPRMIFLNRCENVQIVGITVQNSPSWNIHPYFSRHLKFIGVTVLGPKDSPNTDGLNPESCDDVEITGCLFSVGDDCIAVKSGKISVGAKYKVPSSNLRIRQCCMRDGHGSITLGSEMAAGIQNLQARQCVFLNTDRGLRIKTRRGRGKDAVIDGILFENIKMDAVLTPFVINCFYYCESDGHSEYVQCKEPLTVDERTPKIKALCFRDIQAENCHVAAAFFYGLPEQKIERVEMKRVRVSYAEDAVSGQPAMMDGAEENVCKMGVFAKNIETLVLEDVQVTGQDGDAIVMDGIDYLEWRE</sequence>
<evidence type="ECO:0000313" key="6">
    <source>
        <dbReference type="EMBL" id="MCB5494910.1"/>
    </source>
</evidence>
<evidence type="ECO:0000313" key="7">
    <source>
        <dbReference type="EMBL" id="RHG19571.1"/>
    </source>
</evidence>
<dbReference type="RefSeq" id="WP_118005990.1">
    <property type="nucleotide sequence ID" value="NZ_JAAIMT010000030.1"/>
</dbReference>
<dbReference type="Pfam" id="PF12708">
    <property type="entry name" value="Pect-lyase_RHGA_epim"/>
    <property type="match status" value="1"/>
</dbReference>
<evidence type="ECO:0000256" key="1">
    <source>
        <dbReference type="ARBA" id="ARBA00008834"/>
    </source>
</evidence>
<dbReference type="InterPro" id="IPR000743">
    <property type="entry name" value="Glyco_hydro_28"/>
</dbReference>
<dbReference type="EMBL" id="QRIA01000007">
    <property type="protein sequence ID" value="RHG19571.1"/>
    <property type="molecule type" value="Genomic_DNA"/>
</dbReference>
<name>A0A414SJ76_MEDGN</name>
<evidence type="ECO:0000313" key="8">
    <source>
        <dbReference type="Proteomes" id="UP000285697"/>
    </source>
</evidence>
<dbReference type="Proteomes" id="UP000285697">
    <property type="component" value="Unassembled WGS sequence"/>
</dbReference>